<feature type="compositionally biased region" description="Polar residues" evidence="2">
    <location>
        <begin position="1"/>
        <end position="18"/>
    </location>
</feature>
<dbReference type="PANTHER" id="PTHR11699">
    <property type="entry name" value="ALDEHYDE DEHYDROGENASE-RELATED"/>
    <property type="match status" value="1"/>
</dbReference>
<dbReference type="AlphaFoldDB" id="A0A934QPZ2"/>
<gene>
    <name evidence="4" type="ORF">JHE00_03445</name>
</gene>
<protein>
    <submittedName>
        <fullName evidence="4">Aldehyde dehydrogenase family protein</fullName>
    </submittedName>
</protein>
<dbReference type="InterPro" id="IPR016162">
    <property type="entry name" value="Ald_DH_N"/>
</dbReference>
<dbReference type="Pfam" id="PF00171">
    <property type="entry name" value="Aldedh"/>
    <property type="match status" value="1"/>
</dbReference>
<accession>A0A934QPZ2</accession>
<evidence type="ECO:0000259" key="3">
    <source>
        <dbReference type="Pfam" id="PF00171"/>
    </source>
</evidence>
<dbReference type="InterPro" id="IPR015590">
    <property type="entry name" value="Aldehyde_DH_dom"/>
</dbReference>
<proteinExistence type="predicted"/>
<dbReference type="Proteomes" id="UP000635245">
    <property type="component" value="Unassembled WGS sequence"/>
</dbReference>
<sequence>MKNSATSTIATNDVTEASGNAPRVSKIASPAARESFTDSTEAEPAASIRIGDPLLPETELGPVAFAEQRDKIEDYVKLGISEGGGVICGGSRPDTGLGGFFGSPTVFVDTDNSMRICQEEIFGPVVTVLPFDTEAEVVRLANDTTYGLAAGIWTRDLARAHRFAGALDAGTVWINTYRAMSPMSPRSGFKSSGLGVEHGTEVLREYTRLKSVWVNTSEEPAGDPFVLRS</sequence>
<evidence type="ECO:0000256" key="2">
    <source>
        <dbReference type="SAM" id="MobiDB-lite"/>
    </source>
</evidence>
<dbReference type="SUPFAM" id="SSF53720">
    <property type="entry name" value="ALDH-like"/>
    <property type="match status" value="1"/>
</dbReference>
<dbReference type="InterPro" id="IPR016161">
    <property type="entry name" value="Ald_DH/histidinol_DH"/>
</dbReference>
<name>A0A934QPZ2_9PSEU</name>
<dbReference type="EMBL" id="JAENJH010000001">
    <property type="protein sequence ID" value="MBK1783368.1"/>
    <property type="molecule type" value="Genomic_DNA"/>
</dbReference>
<comment type="caution">
    <text evidence="4">The sequence shown here is derived from an EMBL/GenBank/DDBJ whole genome shotgun (WGS) entry which is preliminary data.</text>
</comment>
<evidence type="ECO:0000313" key="4">
    <source>
        <dbReference type="EMBL" id="MBK1783368.1"/>
    </source>
</evidence>
<evidence type="ECO:0000256" key="1">
    <source>
        <dbReference type="ARBA" id="ARBA00023002"/>
    </source>
</evidence>
<evidence type="ECO:0000313" key="5">
    <source>
        <dbReference type="Proteomes" id="UP000635245"/>
    </source>
</evidence>
<dbReference type="GO" id="GO:0016620">
    <property type="term" value="F:oxidoreductase activity, acting on the aldehyde or oxo group of donors, NAD or NADP as acceptor"/>
    <property type="evidence" value="ECO:0007669"/>
    <property type="project" value="InterPro"/>
</dbReference>
<feature type="domain" description="Aldehyde dehydrogenase" evidence="3">
    <location>
        <begin position="43"/>
        <end position="212"/>
    </location>
</feature>
<dbReference type="InterPro" id="IPR016163">
    <property type="entry name" value="Ald_DH_C"/>
</dbReference>
<feature type="region of interest" description="Disordered" evidence="2">
    <location>
        <begin position="1"/>
        <end position="45"/>
    </location>
</feature>
<keyword evidence="5" id="KW-1185">Reference proteome</keyword>
<dbReference type="Gene3D" id="3.40.605.10">
    <property type="entry name" value="Aldehyde Dehydrogenase, Chain A, domain 1"/>
    <property type="match status" value="1"/>
</dbReference>
<organism evidence="4 5">
    <name type="scientific">Prauserella cavernicola</name>
    <dbReference type="NCBI Taxonomy" id="2800127"/>
    <lineage>
        <taxon>Bacteria</taxon>
        <taxon>Bacillati</taxon>
        <taxon>Actinomycetota</taxon>
        <taxon>Actinomycetes</taxon>
        <taxon>Pseudonocardiales</taxon>
        <taxon>Pseudonocardiaceae</taxon>
        <taxon>Prauserella</taxon>
    </lineage>
</organism>
<keyword evidence="1" id="KW-0560">Oxidoreductase</keyword>
<reference evidence="4" key="1">
    <citation type="submission" date="2020-12" db="EMBL/GenBank/DDBJ databases">
        <title>Prauserella sp. ASG 168, a novel actinomycete isolated from cave rock.</title>
        <authorList>
            <person name="Suriyachadkun C."/>
        </authorList>
    </citation>
    <scope>NUCLEOTIDE SEQUENCE</scope>
    <source>
        <strain evidence="4">ASG 168</strain>
    </source>
</reference>
<dbReference type="Gene3D" id="3.40.309.10">
    <property type="entry name" value="Aldehyde Dehydrogenase, Chain A, domain 2"/>
    <property type="match status" value="1"/>
</dbReference>
<dbReference type="RefSeq" id="WP_200314633.1">
    <property type="nucleotide sequence ID" value="NZ_JAENJH010000001.1"/>
</dbReference>